<name>A0A4D4MU25_STRAX</name>
<comment type="caution">
    <text evidence="2">The sequence shown here is derived from an EMBL/GenBank/DDBJ whole genome shotgun (WGS) entry which is preliminary data.</text>
</comment>
<evidence type="ECO:0000313" key="2">
    <source>
        <dbReference type="EMBL" id="GDY75196.1"/>
    </source>
</evidence>
<evidence type="ECO:0000313" key="3">
    <source>
        <dbReference type="Proteomes" id="UP000299211"/>
    </source>
</evidence>
<sequence length="110" mass="11751">MWSRSSSRPSRASPAVAPQMAATGTPASRKARAVRAKGARSSPESHRSAPVRISRELSSGRRPSSARSGWMRMPPRVVTGSRVGPTVRIAYPARARWAVVCPVSQSAKVS</sequence>
<organism evidence="2 3">
    <name type="scientific">Streptomyces avermitilis</name>
    <dbReference type="NCBI Taxonomy" id="33903"/>
    <lineage>
        <taxon>Bacteria</taxon>
        <taxon>Bacillati</taxon>
        <taxon>Actinomycetota</taxon>
        <taxon>Actinomycetes</taxon>
        <taxon>Kitasatosporales</taxon>
        <taxon>Streptomycetaceae</taxon>
        <taxon>Streptomyces</taxon>
    </lineage>
</organism>
<dbReference type="EMBL" id="BJHY01000001">
    <property type="protein sequence ID" value="GDY75196.1"/>
    <property type="molecule type" value="Genomic_DNA"/>
</dbReference>
<feature type="compositionally biased region" description="Low complexity" evidence="1">
    <location>
        <begin position="60"/>
        <end position="69"/>
    </location>
</feature>
<feature type="compositionally biased region" description="Basic and acidic residues" evidence="1">
    <location>
        <begin position="43"/>
        <end position="59"/>
    </location>
</feature>
<dbReference type="AlphaFoldDB" id="A0A4D4MU25"/>
<reference evidence="2 3" key="1">
    <citation type="submission" date="2019-04" db="EMBL/GenBank/DDBJ databases">
        <title>Draft genome sequences of Streptomyces avermitilis ATCC 31267.</title>
        <authorList>
            <person name="Komaki H."/>
            <person name="Tamura T."/>
            <person name="Hosoyama A."/>
        </authorList>
    </citation>
    <scope>NUCLEOTIDE SEQUENCE [LARGE SCALE GENOMIC DNA]</scope>
    <source>
        <strain evidence="2 3">ATCC 31267</strain>
    </source>
</reference>
<accession>A0A4D4MU25</accession>
<protein>
    <submittedName>
        <fullName evidence="2">Uncharacterized protein</fullName>
    </submittedName>
</protein>
<proteinExistence type="predicted"/>
<evidence type="ECO:0000256" key="1">
    <source>
        <dbReference type="SAM" id="MobiDB-lite"/>
    </source>
</evidence>
<feature type="compositionally biased region" description="Basic residues" evidence="1">
    <location>
        <begin position="29"/>
        <end position="38"/>
    </location>
</feature>
<dbReference type="Proteomes" id="UP000299211">
    <property type="component" value="Unassembled WGS sequence"/>
</dbReference>
<feature type="compositionally biased region" description="Low complexity" evidence="1">
    <location>
        <begin position="1"/>
        <end position="18"/>
    </location>
</feature>
<gene>
    <name evidence="2" type="ORF">SAV31267_046810</name>
</gene>
<feature type="region of interest" description="Disordered" evidence="1">
    <location>
        <begin position="1"/>
        <end position="79"/>
    </location>
</feature>